<reference evidence="2 3" key="1">
    <citation type="submission" date="2019-10" db="EMBL/GenBank/DDBJ databases">
        <title>Streptomyces sp. strain GY16 isolated from leaves of Broussonetia papyrifera.</title>
        <authorList>
            <person name="Mo P."/>
        </authorList>
    </citation>
    <scope>NUCLEOTIDE SEQUENCE [LARGE SCALE GENOMIC DNA]</scope>
    <source>
        <strain evidence="2 3">GY16</strain>
    </source>
</reference>
<organism evidence="2 3">
    <name type="scientific">Streptomyces phaeolivaceus</name>
    <dbReference type="NCBI Taxonomy" id="2653200"/>
    <lineage>
        <taxon>Bacteria</taxon>
        <taxon>Bacillati</taxon>
        <taxon>Actinomycetota</taxon>
        <taxon>Actinomycetes</taxon>
        <taxon>Kitasatosporales</taxon>
        <taxon>Streptomycetaceae</taxon>
        <taxon>Streptomyces</taxon>
    </lineage>
</organism>
<protein>
    <submittedName>
        <fullName evidence="2">Transposase</fullName>
    </submittedName>
</protein>
<dbReference type="AlphaFoldDB" id="A0A5P8KIZ6"/>
<dbReference type="Proteomes" id="UP000327294">
    <property type="component" value="Chromosome"/>
</dbReference>
<evidence type="ECO:0000256" key="1">
    <source>
        <dbReference type="SAM" id="MobiDB-lite"/>
    </source>
</evidence>
<keyword evidence="3" id="KW-1185">Reference proteome</keyword>
<accession>A0A5P8KIZ6</accession>
<sequence length="71" mass="8287">MCSPTTGSARCSSRDNRAYLRRRGIKATLAQPDDQRAHCRRSGGRPPAFDKTQHRQRNAVERCVNKWKRYR</sequence>
<gene>
    <name evidence="2" type="ORF">F9278_13045</name>
</gene>
<dbReference type="EMBL" id="CP045096">
    <property type="protein sequence ID" value="QFR02520.1"/>
    <property type="molecule type" value="Genomic_DNA"/>
</dbReference>
<evidence type="ECO:0000313" key="2">
    <source>
        <dbReference type="EMBL" id="QFR02520.1"/>
    </source>
</evidence>
<dbReference type="KEGG" id="sphv:F9278_13045"/>
<proteinExistence type="predicted"/>
<evidence type="ECO:0000313" key="3">
    <source>
        <dbReference type="Proteomes" id="UP000327294"/>
    </source>
</evidence>
<name>A0A5P8KIZ6_9ACTN</name>
<feature type="region of interest" description="Disordered" evidence="1">
    <location>
        <begin position="29"/>
        <end position="57"/>
    </location>
</feature>